<organism evidence="3 4">
    <name type="scientific">Brotaphodocola catenula</name>
    <dbReference type="NCBI Taxonomy" id="2885361"/>
    <lineage>
        <taxon>Bacteria</taxon>
        <taxon>Bacillati</taxon>
        <taxon>Bacillota</taxon>
        <taxon>Clostridia</taxon>
        <taxon>Lachnospirales</taxon>
        <taxon>Lachnospiraceae</taxon>
        <taxon>Brotaphodocola</taxon>
    </lineage>
</organism>
<proteinExistence type="predicted"/>
<feature type="region of interest" description="Disordered" evidence="1">
    <location>
        <begin position="21"/>
        <end position="55"/>
    </location>
</feature>
<feature type="signal peptide" evidence="2">
    <location>
        <begin position="1"/>
        <end position="23"/>
    </location>
</feature>
<name>A0AAE3ATF5_9FIRM</name>
<dbReference type="PROSITE" id="PS51257">
    <property type="entry name" value="PROKAR_LIPOPROTEIN"/>
    <property type="match status" value="1"/>
</dbReference>
<protein>
    <recommendedName>
        <fullName evidence="5">DUF5666 domain-containing protein</fullName>
    </recommendedName>
</protein>
<reference evidence="3" key="1">
    <citation type="submission" date="2021-10" db="EMBL/GenBank/DDBJ databases">
        <title>Anaerobic single-cell dispensing facilitates the cultivation of human gut bacteria.</title>
        <authorList>
            <person name="Afrizal A."/>
        </authorList>
    </citation>
    <scope>NUCLEOTIDE SEQUENCE</scope>
    <source>
        <strain evidence="3">CLA-AA-H274</strain>
    </source>
</reference>
<dbReference type="RefSeq" id="WP_308451737.1">
    <property type="nucleotide sequence ID" value="NZ_JAJEPU010000035.1"/>
</dbReference>
<feature type="compositionally biased region" description="Acidic residues" evidence="1">
    <location>
        <begin position="40"/>
        <end position="53"/>
    </location>
</feature>
<evidence type="ECO:0000313" key="3">
    <source>
        <dbReference type="EMBL" id="MCC2165428.1"/>
    </source>
</evidence>
<comment type="caution">
    <text evidence="3">The sequence shown here is derived from an EMBL/GenBank/DDBJ whole genome shotgun (WGS) entry which is preliminary data.</text>
</comment>
<feature type="chain" id="PRO_5042013668" description="DUF5666 domain-containing protein" evidence="2">
    <location>
        <begin position="24"/>
        <end position="270"/>
    </location>
</feature>
<dbReference type="EMBL" id="JAJEPU010000035">
    <property type="protein sequence ID" value="MCC2165428.1"/>
    <property type="molecule type" value="Genomic_DNA"/>
</dbReference>
<evidence type="ECO:0008006" key="5">
    <source>
        <dbReference type="Google" id="ProtNLM"/>
    </source>
</evidence>
<feature type="compositionally biased region" description="Low complexity" evidence="1">
    <location>
        <begin position="27"/>
        <end position="39"/>
    </location>
</feature>
<evidence type="ECO:0000256" key="1">
    <source>
        <dbReference type="SAM" id="MobiDB-lite"/>
    </source>
</evidence>
<accession>A0AAE3ATF5</accession>
<keyword evidence="2" id="KW-0732">Signal</keyword>
<sequence length="270" mass="29019">MKKKLLFVAVAVMAIGMTACSKKQDTPETTTAVETTTEAETTEAETEDIDEDSINGKITKIDGDILTVKNIDDDTEKNYDTSKAEITKDFPFAVGDQVEVIFPEGSEEDPVPALAVTVTESATEANTDSDPTVEGKVVDAANATLTLEVDGEQYSMNKANAYVVAKDGITVDKNAKVTYLGDLDDEPMAVKIVMEDSYDTPEAELNVFTGKVAQIGEDGKSIVLEADGGDFFTFVSDSLSFDDYKDGDTVKVTYQGSIGVKEIPALEIEK</sequence>
<dbReference type="AlphaFoldDB" id="A0AAE3ATF5"/>
<keyword evidence="4" id="KW-1185">Reference proteome</keyword>
<evidence type="ECO:0000313" key="4">
    <source>
        <dbReference type="Proteomes" id="UP001198962"/>
    </source>
</evidence>
<evidence type="ECO:0000256" key="2">
    <source>
        <dbReference type="SAM" id="SignalP"/>
    </source>
</evidence>
<gene>
    <name evidence="3" type="ORF">LKD32_11205</name>
</gene>
<dbReference type="Proteomes" id="UP001198962">
    <property type="component" value="Unassembled WGS sequence"/>
</dbReference>